<keyword evidence="1" id="KW-1133">Transmembrane helix</keyword>
<keyword evidence="1" id="KW-0812">Transmembrane</keyword>
<feature type="transmembrane region" description="Helical" evidence="1">
    <location>
        <begin position="107"/>
        <end position="127"/>
    </location>
</feature>
<evidence type="ECO:0000256" key="1">
    <source>
        <dbReference type="SAM" id="Phobius"/>
    </source>
</evidence>
<dbReference type="Proteomes" id="UP000077667">
    <property type="component" value="Chromosome"/>
</dbReference>
<dbReference type="Pfam" id="PF07843">
    <property type="entry name" value="DUF1634"/>
    <property type="match status" value="1"/>
</dbReference>
<dbReference type="AlphaFoldDB" id="A0A1A9HZL9"/>
<accession>A0A1A9HZL9</accession>
<dbReference type="RefSeq" id="WP_067751239.1">
    <property type="nucleotide sequence ID" value="NZ_CP015772.1"/>
</dbReference>
<protein>
    <recommendedName>
        <fullName evidence="4">DUF1634 domain-containing protein</fullName>
    </recommendedName>
</protein>
<dbReference type="OrthoDB" id="1072981at2"/>
<dbReference type="KEGG" id="nia:A8C56_01775"/>
<feature type="transmembrane region" description="Helical" evidence="1">
    <location>
        <begin position="76"/>
        <end position="95"/>
    </location>
</feature>
<dbReference type="STRING" id="1176587.A8C56_01775"/>
<evidence type="ECO:0000313" key="3">
    <source>
        <dbReference type="Proteomes" id="UP000077667"/>
    </source>
</evidence>
<organism evidence="2 3">
    <name type="scientific">Niabella ginsenosidivorans</name>
    <dbReference type="NCBI Taxonomy" id="1176587"/>
    <lineage>
        <taxon>Bacteria</taxon>
        <taxon>Pseudomonadati</taxon>
        <taxon>Bacteroidota</taxon>
        <taxon>Chitinophagia</taxon>
        <taxon>Chitinophagales</taxon>
        <taxon>Chitinophagaceae</taxon>
        <taxon>Niabella</taxon>
    </lineage>
</organism>
<evidence type="ECO:0008006" key="4">
    <source>
        <dbReference type="Google" id="ProtNLM"/>
    </source>
</evidence>
<proteinExistence type="predicted"/>
<keyword evidence="1" id="KW-0472">Membrane</keyword>
<sequence>MAKTPFSDKTLQTIIGNLLRYGVLLALTVGGIGGILYLSRHGHDVVHYEQFKENDKSLGTLFREIINGLKAGSGQAIIFAGIIILFLTPALRLVLSLFSFMAEKDYLYIAITIIVISIIGTSIYLGYAG</sequence>
<keyword evidence="3" id="KW-1185">Reference proteome</keyword>
<reference evidence="2 3" key="1">
    <citation type="submission" date="2016-05" db="EMBL/GenBank/DDBJ databases">
        <title>Niabella ginsenosidivorans BS26 whole genome sequencing.</title>
        <authorList>
            <person name="Im W.T."/>
            <person name="Siddiqi M.Z."/>
        </authorList>
    </citation>
    <scope>NUCLEOTIDE SEQUENCE [LARGE SCALE GENOMIC DNA]</scope>
    <source>
        <strain evidence="2 3">BS26</strain>
    </source>
</reference>
<gene>
    <name evidence="2" type="ORF">A8C56_01775</name>
</gene>
<name>A0A1A9HZL9_9BACT</name>
<feature type="transmembrane region" description="Helical" evidence="1">
    <location>
        <begin position="21"/>
        <end position="39"/>
    </location>
</feature>
<dbReference type="EMBL" id="CP015772">
    <property type="protein sequence ID" value="ANH79872.1"/>
    <property type="molecule type" value="Genomic_DNA"/>
</dbReference>
<dbReference type="InterPro" id="IPR012861">
    <property type="entry name" value="DUF1634"/>
</dbReference>
<evidence type="ECO:0000313" key="2">
    <source>
        <dbReference type="EMBL" id="ANH79872.1"/>
    </source>
</evidence>